<organism evidence="1 2">
    <name type="scientific">Cohnella cellulosilytica</name>
    <dbReference type="NCBI Taxonomy" id="986710"/>
    <lineage>
        <taxon>Bacteria</taxon>
        <taxon>Bacillati</taxon>
        <taxon>Bacillota</taxon>
        <taxon>Bacilli</taxon>
        <taxon>Bacillales</taxon>
        <taxon>Paenibacillaceae</taxon>
        <taxon>Cohnella</taxon>
    </lineage>
</organism>
<evidence type="ECO:0000313" key="1">
    <source>
        <dbReference type="EMBL" id="MFC7148847.1"/>
    </source>
</evidence>
<protein>
    <submittedName>
        <fullName evidence="1">Uncharacterized protein</fullName>
    </submittedName>
</protein>
<dbReference type="EMBL" id="JBHTAI010000005">
    <property type="protein sequence ID" value="MFC7148847.1"/>
    <property type="molecule type" value="Genomic_DNA"/>
</dbReference>
<gene>
    <name evidence="1" type="ORF">ACFQMJ_09940</name>
</gene>
<dbReference type="Proteomes" id="UP001596378">
    <property type="component" value="Unassembled WGS sequence"/>
</dbReference>
<accession>A0ABW2F9E0</accession>
<sequence>MMRNTHPNHAVLTVAFALRIRAASKTKAFELAMCQLGERNLCLDRIRLADAQGEERRFSVERIESIRWTAAESTEFSHLFQVHGQIRLEIAHEQETLIRAPLPLSGEYRLPGSSVSEMTVWVIPTTGEPVFAQVLAQSLERRLPCSAFSLTSAV</sequence>
<proteinExistence type="predicted"/>
<dbReference type="RefSeq" id="WP_378107614.1">
    <property type="nucleotide sequence ID" value="NZ_JBHSUP010000026.1"/>
</dbReference>
<comment type="caution">
    <text evidence="1">The sequence shown here is derived from an EMBL/GenBank/DDBJ whole genome shotgun (WGS) entry which is preliminary data.</text>
</comment>
<reference evidence="2" key="1">
    <citation type="journal article" date="2019" name="Int. J. Syst. Evol. Microbiol.">
        <title>The Global Catalogue of Microorganisms (GCM) 10K type strain sequencing project: providing services to taxonomists for standard genome sequencing and annotation.</title>
        <authorList>
            <consortium name="The Broad Institute Genomics Platform"/>
            <consortium name="The Broad Institute Genome Sequencing Center for Infectious Disease"/>
            <person name="Wu L."/>
            <person name="Ma J."/>
        </authorList>
    </citation>
    <scope>NUCLEOTIDE SEQUENCE [LARGE SCALE GENOMIC DNA]</scope>
    <source>
        <strain evidence="2">KCTC 12907</strain>
    </source>
</reference>
<keyword evidence="2" id="KW-1185">Reference proteome</keyword>
<evidence type="ECO:0000313" key="2">
    <source>
        <dbReference type="Proteomes" id="UP001596378"/>
    </source>
</evidence>
<name>A0ABW2F9E0_9BACL</name>